<dbReference type="InterPro" id="IPR001789">
    <property type="entry name" value="Sig_transdc_resp-reg_receiver"/>
</dbReference>
<dbReference type="Pfam" id="PF08447">
    <property type="entry name" value="PAS_3"/>
    <property type="match status" value="2"/>
</dbReference>
<dbReference type="CDD" id="cd00130">
    <property type="entry name" value="PAS"/>
    <property type="match status" value="2"/>
</dbReference>
<evidence type="ECO:0000256" key="1">
    <source>
        <dbReference type="ARBA" id="ARBA00000085"/>
    </source>
</evidence>
<dbReference type="OrthoDB" id="9782655at2"/>
<dbReference type="Gene3D" id="1.10.10.10">
    <property type="entry name" value="Winged helix-like DNA-binding domain superfamily/Winged helix DNA-binding domain"/>
    <property type="match status" value="1"/>
</dbReference>
<dbReference type="CDD" id="cd06170">
    <property type="entry name" value="LuxR_C_like"/>
    <property type="match status" value="1"/>
</dbReference>
<keyword evidence="5" id="KW-0418">Kinase</keyword>
<name>A0A6L3SUJ9_9HYPH</name>
<dbReference type="GO" id="GO:0003677">
    <property type="term" value="F:DNA binding"/>
    <property type="evidence" value="ECO:0007669"/>
    <property type="project" value="UniProtKB-KW"/>
</dbReference>
<dbReference type="Gene3D" id="3.30.450.40">
    <property type="match status" value="1"/>
</dbReference>
<feature type="domain" description="PAS" evidence="12">
    <location>
        <begin position="170"/>
        <end position="242"/>
    </location>
</feature>
<dbReference type="InterPro" id="IPR052162">
    <property type="entry name" value="Sensor_kinase/Photoreceptor"/>
</dbReference>
<dbReference type="SMART" id="SM00086">
    <property type="entry name" value="PAC"/>
    <property type="match status" value="2"/>
</dbReference>
<dbReference type="EMBL" id="VZZK01000030">
    <property type="protein sequence ID" value="KAB1076497.1"/>
    <property type="molecule type" value="Genomic_DNA"/>
</dbReference>
<dbReference type="SMART" id="SM00091">
    <property type="entry name" value="PAS"/>
    <property type="match status" value="2"/>
</dbReference>
<dbReference type="GO" id="GO:0004673">
    <property type="term" value="F:protein histidine kinase activity"/>
    <property type="evidence" value="ECO:0007669"/>
    <property type="project" value="UniProtKB-EC"/>
</dbReference>
<evidence type="ECO:0000256" key="9">
    <source>
        <dbReference type="PROSITE-ProRule" id="PRU00169"/>
    </source>
</evidence>
<comment type="caution">
    <text evidence="14">The sequence shown here is derived from an EMBL/GenBank/DDBJ whole genome shotgun (WGS) entry which is preliminary data.</text>
</comment>
<dbReference type="PRINTS" id="PR00038">
    <property type="entry name" value="HTHLUXR"/>
</dbReference>
<dbReference type="InterPro" id="IPR000014">
    <property type="entry name" value="PAS"/>
</dbReference>
<dbReference type="PANTHER" id="PTHR43304">
    <property type="entry name" value="PHYTOCHROME-LIKE PROTEIN CPH1"/>
    <property type="match status" value="1"/>
</dbReference>
<dbReference type="GO" id="GO:0000160">
    <property type="term" value="P:phosphorelay signal transduction system"/>
    <property type="evidence" value="ECO:0007669"/>
    <property type="project" value="InterPro"/>
</dbReference>
<gene>
    <name evidence="14" type="ORF">F6X53_23345</name>
</gene>
<dbReference type="InterPro" id="IPR035965">
    <property type="entry name" value="PAS-like_dom_sf"/>
</dbReference>
<sequence>MVKDGVLAAVLYVHHAGSHQWRNTEVELIGEVADRIWASIQRARADAALRQSEERFRQLTNLIPTFVWYVDPVGAVTFANDQWYTYTGITDEPPERWPELVFHPSERSASRAAWVHQLEVGVAFDIEARIRRHDGPYRWFLTRSVPVRDVEGRITGWFSAATDIHDRKMAEERFRRFAEHSANVLWLADLESGQLDYLSPAFAQVWGVPAEGMPDVASWLASIHPEDRDGVERALERVGHGETLVLKYRIVRTSDREVRCIRDTFFPISANDGHIRLVGGIAQDVTTDTSLRAYVIAVGDDSRRGLVGALQDAGYEVQAFASGQAFLKMAGSLMPGCVVLDLEEAGGIVVATELKASRSHLPVVAVGASGGDVGFAVRIMKAGAVDFLEAPWTLGALLFAVKTALAEIRDTAERTREHNESRDRVAALTARERAVLEGLLAGGTNKSIARTLGLSPRTVEIHRARVMEALGVRTLPEAVLIATAAGVRPAV</sequence>
<protein>
    <recommendedName>
        <fullName evidence="2">histidine kinase</fullName>
        <ecNumber evidence="2">2.7.13.3</ecNumber>
    </recommendedName>
</protein>
<evidence type="ECO:0000313" key="14">
    <source>
        <dbReference type="EMBL" id="KAB1076497.1"/>
    </source>
</evidence>
<dbReference type="SMART" id="SM00421">
    <property type="entry name" value="HTH_LUXR"/>
    <property type="match status" value="1"/>
</dbReference>
<dbReference type="SUPFAM" id="SSF55785">
    <property type="entry name" value="PYP-like sensor domain (PAS domain)"/>
    <property type="match status" value="2"/>
</dbReference>
<keyword evidence="3 9" id="KW-0597">Phosphoprotein</keyword>
<evidence type="ECO:0000256" key="3">
    <source>
        <dbReference type="ARBA" id="ARBA00022553"/>
    </source>
</evidence>
<evidence type="ECO:0000256" key="2">
    <source>
        <dbReference type="ARBA" id="ARBA00012438"/>
    </source>
</evidence>
<evidence type="ECO:0000259" key="12">
    <source>
        <dbReference type="PROSITE" id="PS50112"/>
    </source>
</evidence>
<dbReference type="InterPro" id="IPR001610">
    <property type="entry name" value="PAC"/>
</dbReference>
<dbReference type="InterPro" id="IPR016032">
    <property type="entry name" value="Sig_transdc_resp-reg_C-effctor"/>
</dbReference>
<dbReference type="EC" id="2.7.13.3" evidence="2"/>
<dbReference type="PROSITE" id="PS50110">
    <property type="entry name" value="RESPONSE_REGULATORY"/>
    <property type="match status" value="1"/>
</dbReference>
<dbReference type="GO" id="GO:0006355">
    <property type="term" value="P:regulation of DNA-templated transcription"/>
    <property type="evidence" value="ECO:0007669"/>
    <property type="project" value="InterPro"/>
</dbReference>
<feature type="domain" description="Response regulatory" evidence="11">
    <location>
        <begin position="292"/>
        <end position="405"/>
    </location>
</feature>
<comment type="catalytic activity">
    <reaction evidence="1">
        <text>ATP + protein L-histidine = ADP + protein N-phospho-L-histidine.</text>
        <dbReference type="EC" id="2.7.13.3"/>
    </reaction>
</comment>
<dbReference type="SUPFAM" id="SSF46894">
    <property type="entry name" value="C-terminal effector domain of the bipartite response regulators"/>
    <property type="match status" value="1"/>
</dbReference>
<evidence type="ECO:0000256" key="7">
    <source>
        <dbReference type="ARBA" id="ARBA00023125"/>
    </source>
</evidence>
<keyword evidence="7" id="KW-0238">DNA-binding</keyword>
<evidence type="ECO:0000256" key="5">
    <source>
        <dbReference type="ARBA" id="ARBA00022777"/>
    </source>
</evidence>
<dbReference type="InterPro" id="IPR000792">
    <property type="entry name" value="Tscrpt_reg_LuxR_C"/>
</dbReference>
<feature type="domain" description="HTH luxR-type" evidence="10">
    <location>
        <begin position="421"/>
        <end position="486"/>
    </location>
</feature>
<dbReference type="Gene3D" id="3.30.450.20">
    <property type="entry name" value="PAS domain"/>
    <property type="match status" value="2"/>
</dbReference>
<dbReference type="SUPFAM" id="SSF52172">
    <property type="entry name" value="CheY-like"/>
    <property type="match status" value="1"/>
</dbReference>
<organism evidence="14 15">
    <name type="scientific">Methylobacterium soli</name>
    <dbReference type="NCBI Taxonomy" id="553447"/>
    <lineage>
        <taxon>Bacteria</taxon>
        <taxon>Pseudomonadati</taxon>
        <taxon>Pseudomonadota</taxon>
        <taxon>Alphaproteobacteria</taxon>
        <taxon>Hyphomicrobiales</taxon>
        <taxon>Methylobacteriaceae</taxon>
        <taxon>Methylobacterium</taxon>
    </lineage>
</organism>
<dbReference type="AlphaFoldDB" id="A0A6L3SUJ9"/>
<accession>A0A6L3SUJ9</accession>
<evidence type="ECO:0000256" key="8">
    <source>
        <dbReference type="ARBA" id="ARBA00023163"/>
    </source>
</evidence>
<feature type="domain" description="PAS" evidence="12">
    <location>
        <begin position="52"/>
        <end position="92"/>
    </location>
</feature>
<dbReference type="PROSITE" id="PS50113">
    <property type="entry name" value="PAC"/>
    <property type="match status" value="1"/>
</dbReference>
<dbReference type="PROSITE" id="PS50043">
    <property type="entry name" value="HTH_LUXR_2"/>
    <property type="match status" value="1"/>
</dbReference>
<proteinExistence type="predicted"/>
<dbReference type="Pfam" id="PF00072">
    <property type="entry name" value="Response_reg"/>
    <property type="match status" value="1"/>
</dbReference>
<dbReference type="InterPro" id="IPR011006">
    <property type="entry name" value="CheY-like_superfamily"/>
</dbReference>
<dbReference type="InterPro" id="IPR013655">
    <property type="entry name" value="PAS_fold_3"/>
</dbReference>
<dbReference type="NCBIfam" id="TIGR00229">
    <property type="entry name" value="sensory_box"/>
    <property type="match status" value="2"/>
</dbReference>
<keyword evidence="8" id="KW-0804">Transcription</keyword>
<dbReference type="PANTHER" id="PTHR43304:SF1">
    <property type="entry name" value="PAC DOMAIN-CONTAINING PROTEIN"/>
    <property type="match status" value="1"/>
</dbReference>
<dbReference type="InterPro" id="IPR029016">
    <property type="entry name" value="GAF-like_dom_sf"/>
</dbReference>
<keyword evidence="4" id="KW-0808">Transferase</keyword>
<dbReference type="SUPFAM" id="SSF55781">
    <property type="entry name" value="GAF domain-like"/>
    <property type="match status" value="1"/>
</dbReference>
<dbReference type="InterPro" id="IPR036388">
    <property type="entry name" value="WH-like_DNA-bd_sf"/>
</dbReference>
<dbReference type="Pfam" id="PF00196">
    <property type="entry name" value="GerE"/>
    <property type="match status" value="1"/>
</dbReference>
<dbReference type="Proteomes" id="UP000474159">
    <property type="component" value="Unassembled WGS sequence"/>
</dbReference>
<dbReference type="FunFam" id="3.30.450.20:FF:000099">
    <property type="entry name" value="Sensory box sensor histidine kinase"/>
    <property type="match status" value="1"/>
</dbReference>
<dbReference type="InterPro" id="IPR000700">
    <property type="entry name" value="PAS-assoc_C"/>
</dbReference>
<dbReference type="Gene3D" id="3.40.50.2300">
    <property type="match status" value="1"/>
</dbReference>
<feature type="domain" description="PAC" evidence="13">
    <location>
        <begin position="124"/>
        <end position="176"/>
    </location>
</feature>
<dbReference type="SMART" id="SM00448">
    <property type="entry name" value="REC"/>
    <property type="match status" value="1"/>
</dbReference>
<evidence type="ECO:0000259" key="13">
    <source>
        <dbReference type="PROSITE" id="PS50113"/>
    </source>
</evidence>
<reference evidence="14 15" key="1">
    <citation type="submission" date="2019-09" db="EMBL/GenBank/DDBJ databases">
        <title>YIM 48816 draft genome.</title>
        <authorList>
            <person name="Jiang L."/>
        </authorList>
    </citation>
    <scope>NUCLEOTIDE SEQUENCE [LARGE SCALE GENOMIC DNA]</scope>
    <source>
        <strain evidence="14 15">YIM 48816</strain>
    </source>
</reference>
<keyword evidence="15" id="KW-1185">Reference proteome</keyword>
<evidence type="ECO:0000256" key="4">
    <source>
        <dbReference type="ARBA" id="ARBA00022679"/>
    </source>
</evidence>
<evidence type="ECO:0000259" key="11">
    <source>
        <dbReference type="PROSITE" id="PS50110"/>
    </source>
</evidence>
<keyword evidence="6" id="KW-0805">Transcription regulation</keyword>
<evidence type="ECO:0000256" key="6">
    <source>
        <dbReference type="ARBA" id="ARBA00023015"/>
    </source>
</evidence>
<evidence type="ECO:0000313" key="15">
    <source>
        <dbReference type="Proteomes" id="UP000474159"/>
    </source>
</evidence>
<evidence type="ECO:0000259" key="10">
    <source>
        <dbReference type="PROSITE" id="PS50043"/>
    </source>
</evidence>
<feature type="modified residue" description="4-aspartylphosphate" evidence="9">
    <location>
        <position position="341"/>
    </location>
</feature>
<dbReference type="PROSITE" id="PS50112">
    <property type="entry name" value="PAS"/>
    <property type="match status" value="2"/>
</dbReference>